<comment type="caution">
    <text evidence="1">The sequence shown here is derived from an EMBL/GenBank/DDBJ whole genome shotgun (WGS) entry which is preliminary data.</text>
</comment>
<evidence type="ECO:0000313" key="2">
    <source>
        <dbReference type="Proteomes" id="UP001589670"/>
    </source>
</evidence>
<dbReference type="RefSeq" id="WP_377066961.1">
    <property type="nucleotide sequence ID" value="NZ_JBHMEC010000004.1"/>
</dbReference>
<protein>
    <submittedName>
        <fullName evidence="1">Phage protein Gp27 family protein</fullName>
    </submittedName>
</protein>
<sequence length="191" mass="21607">MPPPRKVELLPAELRQWLHEWWKEKGFHGYEDLAEELNFRLEQDGLELRIGKSALHAYGQEYEHFVKLQDEAGAWAQQWLADNDLSEEADRHRVLFQMMTSVAFKVLKAQMGKDGEKIDPRELHFLGKMMKDVMSSAGIREQLMAKERERIAAEAAEAARAEASAQLETGVATGRIDAAAAQAAREVMGMA</sequence>
<dbReference type="EMBL" id="JBHMEC010000004">
    <property type="protein sequence ID" value="MFB9148742.1"/>
    <property type="molecule type" value="Genomic_DNA"/>
</dbReference>
<reference evidence="1 2" key="1">
    <citation type="submission" date="2024-09" db="EMBL/GenBank/DDBJ databases">
        <authorList>
            <person name="Sun Q."/>
            <person name="Mori K."/>
        </authorList>
    </citation>
    <scope>NUCLEOTIDE SEQUENCE [LARGE SCALE GENOMIC DNA]</scope>
    <source>
        <strain evidence="1 2">CECT 9424</strain>
    </source>
</reference>
<dbReference type="Pfam" id="PF11985">
    <property type="entry name" value="Phage_Mu_Gp27"/>
    <property type="match status" value="1"/>
</dbReference>
<keyword evidence="2" id="KW-1185">Reference proteome</keyword>
<organism evidence="1 2">
    <name type="scientific">Roseovarius ramblicola</name>
    <dbReference type="NCBI Taxonomy" id="2022336"/>
    <lineage>
        <taxon>Bacteria</taxon>
        <taxon>Pseudomonadati</taxon>
        <taxon>Pseudomonadota</taxon>
        <taxon>Alphaproteobacteria</taxon>
        <taxon>Rhodobacterales</taxon>
        <taxon>Roseobacteraceae</taxon>
        <taxon>Roseovarius</taxon>
    </lineage>
</organism>
<dbReference type="InterPro" id="IPR021874">
    <property type="entry name" value="Phage_Mu_Gp27"/>
</dbReference>
<name>A0ABV5HWD9_9RHOB</name>
<dbReference type="Proteomes" id="UP001589670">
    <property type="component" value="Unassembled WGS sequence"/>
</dbReference>
<evidence type="ECO:0000313" key="1">
    <source>
        <dbReference type="EMBL" id="MFB9148742.1"/>
    </source>
</evidence>
<gene>
    <name evidence="1" type="ORF">ACFFU4_03125</name>
</gene>
<proteinExistence type="predicted"/>
<accession>A0ABV5HWD9</accession>